<reference evidence="2 3" key="1">
    <citation type="journal article" date="2012" name="Science">
        <title>The Paleozoic origin of enzymatic lignin decomposition reconstructed from 31 fungal genomes.</title>
        <authorList>
            <person name="Floudas D."/>
            <person name="Binder M."/>
            <person name="Riley R."/>
            <person name="Barry K."/>
            <person name="Blanchette R.A."/>
            <person name="Henrissat B."/>
            <person name="Martinez A.T."/>
            <person name="Otillar R."/>
            <person name="Spatafora J.W."/>
            <person name="Yadav J.S."/>
            <person name="Aerts A."/>
            <person name="Benoit I."/>
            <person name="Boyd A."/>
            <person name="Carlson A."/>
            <person name="Copeland A."/>
            <person name="Coutinho P.M."/>
            <person name="de Vries R.P."/>
            <person name="Ferreira P."/>
            <person name="Findley K."/>
            <person name="Foster B."/>
            <person name="Gaskell J."/>
            <person name="Glotzer D."/>
            <person name="Gorecki P."/>
            <person name="Heitman J."/>
            <person name="Hesse C."/>
            <person name="Hori C."/>
            <person name="Igarashi K."/>
            <person name="Jurgens J.A."/>
            <person name="Kallen N."/>
            <person name="Kersten P."/>
            <person name="Kohler A."/>
            <person name="Kuees U."/>
            <person name="Kumar T.K.A."/>
            <person name="Kuo A."/>
            <person name="LaButti K."/>
            <person name="Larrondo L.F."/>
            <person name="Lindquist E."/>
            <person name="Ling A."/>
            <person name="Lombard V."/>
            <person name="Lucas S."/>
            <person name="Lundell T."/>
            <person name="Martin R."/>
            <person name="McLaughlin D.J."/>
            <person name="Morgenstern I."/>
            <person name="Morin E."/>
            <person name="Murat C."/>
            <person name="Nagy L.G."/>
            <person name="Nolan M."/>
            <person name="Ohm R.A."/>
            <person name="Patyshakuliyeva A."/>
            <person name="Rokas A."/>
            <person name="Ruiz-Duenas F.J."/>
            <person name="Sabat G."/>
            <person name="Salamov A."/>
            <person name="Samejima M."/>
            <person name="Schmutz J."/>
            <person name="Slot J.C."/>
            <person name="St John F."/>
            <person name="Stenlid J."/>
            <person name="Sun H."/>
            <person name="Sun S."/>
            <person name="Syed K."/>
            <person name="Tsang A."/>
            <person name="Wiebenga A."/>
            <person name="Young D."/>
            <person name="Pisabarro A."/>
            <person name="Eastwood D.C."/>
            <person name="Martin F."/>
            <person name="Cullen D."/>
            <person name="Grigoriev I.V."/>
            <person name="Hibbett D.S."/>
        </authorList>
    </citation>
    <scope>NUCLEOTIDE SEQUENCE [LARGE SCALE GENOMIC DNA]</scope>
    <source>
        <strain evidence="2 3">ATCC 11539</strain>
    </source>
</reference>
<feature type="compositionally biased region" description="Basic and acidic residues" evidence="1">
    <location>
        <begin position="886"/>
        <end position="895"/>
    </location>
</feature>
<proteinExistence type="predicted"/>
<evidence type="ECO:0000313" key="3">
    <source>
        <dbReference type="Proteomes" id="UP000030669"/>
    </source>
</evidence>
<feature type="compositionally biased region" description="Polar residues" evidence="1">
    <location>
        <begin position="482"/>
        <end position="495"/>
    </location>
</feature>
<dbReference type="HOGENOM" id="CLU_334029_0_0_1"/>
<name>S7QC77_GLOTA</name>
<feature type="compositionally biased region" description="Low complexity" evidence="1">
    <location>
        <begin position="496"/>
        <end position="508"/>
    </location>
</feature>
<protein>
    <submittedName>
        <fullName evidence="2">Uncharacterized protein</fullName>
    </submittedName>
</protein>
<dbReference type="AlphaFoldDB" id="S7QC77"/>
<feature type="region of interest" description="Disordered" evidence="1">
    <location>
        <begin position="277"/>
        <end position="508"/>
    </location>
</feature>
<feature type="region of interest" description="Disordered" evidence="1">
    <location>
        <begin position="524"/>
        <end position="895"/>
    </location>
</feature>
<evidence type="ECO:0000313" key="2">
    <source>
        <dbReference type="EMBL" id="EPQ56957.1"/>
    </source>
</evidence>
<organism evidence="2 3">
    <name type="scientific">Gloeophyllum trabeum (strain ATCC 11539 / FP-39264 / Madison 617)</name>
    <name type="common">Brown rot fungus</name>
    <dbReference type="NCBI Taxonomy" id="670483"/>
    <lineage>
        <taxon>Eukaryota</taxon>
        <taxon>Fungi</taxon>
        <taxon>Dikarya</taxon>
        <taxon>Basidiomycota</taxon>
        <taxon>Agaricomycotina</taxon>
        <taxon>Agaricomycetes</taxon>
        <taxon>Gloeophyllales</taxon>
        <taxon>Gloeophyllaceae</taxon>
        <taxon>Gloeophyllum</taxon>
    </lineage>
</organism>
<dbReference type="RefSeq" id="XP_007864132.1">
    <property type="nucleotide sequence ID" value="XM_007865941.1"/>
</dbReference>
<feature type="compositionally biased region" description="Low complexity" evidence="1">
    <location>
        <begin position="711"/>
        <end position="720"/>
    </location>
</feature>
<accession>S7QC77</accession>
<feature type="region of interest" description="Disordered" evidence="1">
    <location>
        <begin position="202"/>
        <end position="223"/>
    </location>
</feature>
<feature type="compositionally biased region" description="Polar residues" evidence="1">
    <location>
        <begin position="828"/>
        <end position="846"/>
    </location>
</feature>
<evidence type="ECO:0000256" key="1">
    <source>
        <dbReference type="SAM" id="MobiDB-lite"/>
    </source>
</evidence>
<dbReference type="OMA" id="QTSENAY"/>
<feature type="compositionally biased region" description="Basic and acidic residues" evidence="1">
    <location>
        <begin position="620"/>
        <end position="634"/>
    </location>
</feature>
<feature type="compositionally biased region" description="Polar residues" evidence="1">
    <location>
        <begin position="277"/>
        <end position="293"/>
    </location>
</feature>
<gene>
    <name evidence="2" type="ORF">GLOTRDRAFT_120355</name>
</gene>
<feature type="compositionally biased region" description="Basic and acidic residues" evidence="1">
    <location>
        <begin position="598"/>
        <end position="611"/>
    </location>
</feature>
<feature type="compositionally biased region" description="Basic and acidic residues" evidence="1">
    <location>
        <begin position="541"/>
        <end position="562"/>
    </location>
</feature>
<dbReference type="EMBL" id="KB469299">
    <property type="protein sequence ID" value="EPQ56957.1"/>
    <property type="molecule type" value="Genomic_DNA"/>
</dbReference>
<dbReference type="GeneID" id="19300629"/>
<feature type="compositionally biased region" description="Polar residues" evidence="1">
    <location>
        <begin position="412"/>
        <end position="445"/>
    </location>
</feature>
<dbReference type="Proteomes" id="UP000030669">
    <property type="component" value="Unassembled WGS sequence"/>
</dbReference>
<dbReference type="KEGG" id="gtr:GLOTRDRAFT_120355"/>
<sequence length="937" mass="102009">MSESLRTPWIYAYLAEVGETYGAFLSNVPKYSKNKKVQLIEFLTYNQDTEDSCIWGVVSDKEHTIPVRINAEALRTYRAAVGPEGRRLTEQRNALVKIKDFRPFFSRVPLGGNVKGMTKHARLALEVDFIEVVGSVAEARWGSPSDVGGVDKVRRWTEGLQQDGGGGNILKIEKEQEAPEGRAEGKAQDRRVKISLDNILTRKHKSAEKEESSRTTTKREAFNTHRSTADLSVGQLWRRSWKSYIKAADTEDIIGWAYVPDPVKAALKAPPNEVTIGQISQRLTEEANTTADRASQRQRQGEEPTVDDPAPSPRRRTPPPSSSSPPDASQVEVDGTDAAFRRPTTPTRSEWSPSVHGSPEQNQEDELAANAGLDHTFEFSHLAQADEQRRGSPSIWLPSNPPRSDFRRLSPSAASQTLATHPEHSTSQIPSANSQQARETSTNIPPSIVFPKHGARKVPYPVPPRPRDPNASGPERILVPNSDISGSGSGSMRFTQSQSQSQGAASLSQSNILAGLDRGRIAAPSAQVLPPNGASVVGGDRGYEGDRSSPEMTRDSQHHSEGNDVQAEVVSVRQEMSPDVDGMGYPQATEELELEGPIEDHPDVPARDCKRPTAAPHAHIGREDDGYSSDDRETLATLAREASQKRSFSKHPISPPTSGPSISRVRQRSDGLPPVFAPPRSSDVPILPSSPDVFIDTKPSNADRDSKASRARSSSSFKRAITPASVQESLKHKGGRAEQVLSHTRTSTHDPDAWVVPSFMRKGNEGARGSSAIPARSKRKRDSDGSVVEIQPPHKSLKSSDDRRVQTMPVRAADAPSEGAEGRKKPGSVSSGIVSTAQQNVRTTTGRPLPGISAASRRHPHPHPKSLLVPEAGLSKQRPSVTNGQHRVEGEPKEKLAGFTIDLGMRREKDGPPLITWNTLSEILLLTGRIRNGTSRG</sequence>
<dbReference type="eggNOG" id="ENOG502SBNY">
    <property type="taxonomic scope" value="Eukaryota"/>
</dbReference>
<dbReference type="OrthoDB" id="3144405at2759"/>
<keyword evidence="3" id="KW-1185">Reference proteome</keyword>
<feature type="compositionally biased region" description="Basic and acidic residues" evidence="1">
    <location>
        <begin position="207"/>
        <end position="223"/>
    </location>
</feature>